<dbReference type="Pfam" id="PF13768">
    <property type="entry name" value="VWA_3"/>
    <property type="match status" value="1"/>
</dbReference>
<accession>A0A922LWA4</accession>
<dbReference type="Proteomes" id="UP000471633">
    <property type="component" value="Unassembled WGS sequence"/>
</dbReference>
<dbReference type="InterPro" id="IPR036465">
    <property type="entry name" value="vWFA_dom_sf"/>
</dbReference>
<dbReference type="RefSeq" id="XP_051073877.1">
    <property type="nucleotide sequence ID" value="XM_051217107.1"/>
</dbReference>
<protein>
    <submittedName>
        <fullName evidence="3">Vacuolar protein sorting-associated protein 26A</fullName>
    </submittedName>
</protein>
<dbReference type="AlphaFoldDB" id="A0A922LWA4"/>
<dbReference type="PROSITE" id="PS51468">
    <property type="entry name" value="VIT"/>
    <property type="match status" value="1"/>
</dbReference>
<dbReference type="EMBL" id="AMPZ03000001">
    <property type="protein sequence ID" value="KAH9594838.1"/>
    <property type="molecule type" value="Genomic_DNA"/>
</dbReference>
<comment type="caution">
    <text evidence="3">The sequence shown here is derived from an EMBL/GenBank/DDBJ whole genome shotgun (WGS) entry which is preliminary data.</text>
</comment>
<feature type="domain" description="VWFA" evidence="1">
    <location>
        <begin position="296"/>
        <end position="465"/>
    </location>
</feature>
<gene>
    <name evidence="3" type="primary">VPS26A_1</name>
    <name evidence="3" type="ORF">MS3_00008765</name>
</gene>
<dbReference type="Pfam" id="PF08487">
    <property type="entry name" value="VIT"/>
    <property type="match status" value="1"/>
</dbReference>
<reference evidence="3" key="4">
    <citation type="journal article" date="2022" name="PLoS Pathog.">
        <title>Chromosome-level genome of Schistosoma haematobium underpins genome-wide explorations of molecular variation.</title>
        <authorList>
            <person name="Stroehlein A.J."/>
            <person name="Korhonen P.K."/>
            <person name="Lee V.V."/>
            <person name="Ralph S.A."/>
            <person name="Mentink-Kane M."/>
            <person name="You H."/>
            <person name="McManus D.P."/>
            <person name="Tchuente L.T."/>
            <person name="Stothard J.R."/>
            <person name="Kaur P."/>
            <person name="Dudchenko O."/>
            <person name="Aiden E.L."/>
            <person name="Yang B."/>
            <person name="Yang H."/>
            <person name="Emery A.M."/>
            <person name="Webster B.L."/>
            <person name="Brindley P.J."/>
            <person name="Rollinson D."/>
            <person name="Chang B.C.H."/>
            <person name="Gasser R.B."/>
            <person name="Young N.D."/>
        </authorList>
    </citation>
    <scope>NUCLEOTIDE SEQUENCE</scope>
</reference>
<dbReference type="InterPro" id="IPR013694">
    <property type="entry name" value="VIT"/>
</dbReference>
<dbReference type="KEGG" id="shx:MS3_00008765"/>
<name>A0A922LWA4_SCHHA</name>
<dbReference type="SMART" id="SM00609">
    <property type="entry name" value="VIT"/>
    <property type="match status" value="1"/>
</dbReference>
<reference evidence="3" key="2">
    <citation type="journal article" date="2019" name="Gigascience">
        <title>High-quality Schistosoma haematobium genome achieved by single-molecule and long-range sequencing.</title>
        <authorList>
            <person name="Stroehlein A.J."/>
            <person name="Korhonen P.K."/>
            <person name="Chong T.M."/>
            <person name="Lim Y.L."/>
            <person name="Chan K.G."/>
            <person name="Webster B."/>
            <person name="Rollinson D."/>
            <person name="Brindley P.J."/>
            <person name="Gasser R.B."/>
            <person name="Young N.D."/>
        </authorList>
    </citation>
    <scope>NUCLEOTIDE SEQUENCE</scope>
</reference>
<feature type="domain" description="VIT" evidence="2">
    <location>
        <begin position="10"/>
        <end position="139"/>
    </location>
</feature>
<reference evidence="3" key="3">
    <citation type="submission" date="2021-06" db="EMBL/GenBank/DDBJ databases">
        <title>Chromosome-level genome assembly for S. haematobium.</title>
        <authorList>
            <person name="Stroehlein A.J."/>
        </authorList>
    </citation>
    <scope>NUCLEOTIDE SEQUENCE</scope>
</reference>
<reference evidence="3" key="1">
    <citation type="journal article" date="2012" name="Nat. Genet.">
        <title>Whole-genome sequence of Schistosoma haematobium.</title>
        <authorList>
            <person name="Young N.D."/>
            <person name="Jex A.R."/>
            <person name="Li B."/>
            <person name="Liu S."/>
            <person name="Yang L."/>
            <person name="Xiong Z."/>
            <person name="Li Y."/>
            <person name="Cantacessi C."/>
            <person name="Hall R.S."/>
            <person name="Xu X."/>
            <person name="Chen F."/>
            <person name="Wu X."/>
            <person name="Zerlotini A."/>
            <person name="Oliveira G."/>
            <person name="Hofmann A."/>
            <person name="Zhang G."/>
            <person name="Fang X."/>
            <person name="Kang Y."/>
            <person name="Campbell B.E."/>
            <person name="Loukas A."/>
            <person name="Ranganathan S."/>
            <person name="Rollinson D."/>
            <person name="Rinaldi G."/>
            <person name="Brindley P.J."/>
            <person name="Yang H."/>
            <person name="Wang J."/>
            <person name="Wang J."/>
            <person name="Gasser R.B."/>
        </authorList>
    </citation>
    <scope>NUCLEOTIDE SEQUENCE</scope>
</reference>
<keyword evidence="4" id="KW-1185">Reference proteome</keyword>
<evidence type="ECO:0000259" key="1">
    <source>
        <dbReference type="PROSITE" id="PS50234"/>
    </source>
</evidence>
<dbReference type="CTD" id="24597850"/>
<organism evidence="3 4">
    <name type="scientific">Schistosoma haematobium</name>
    <name type="common">Blood fluke</name>
    <dbReference type="NCBI Taxonomy" id="6185"/>
    <lineage>
        <taxon>Eukaryota</taxon>
        <taxon>Metazoa</taxon>
        <taxon>Spiralia</taxon>
        <taxon>Lophotrochozoa</taxon>
        <taxon>Platyhelminthes</taxon>
        <taxon>Trematoda</taxon>
        <taxon>Digenea</taxon>
        <taxon>Strigeidida</taxon>
        <taxon>Schistosomatoidea</taxon>
        <taxon>Schistosomatidae</taxon>
        <taxon>Schistosoma</taxon>
    </lineage>
</organism>
<dbReference type="Gene3D" id="3.40.50.410">
    <property type="entry name" value="von Willebrand factor, type A domain"/>
    <property type="match status" value="1"/>
</dbReference>
<dbReference type="InterPro" id="IPR002035">
    <property type="entry name" value="VWF_A"/>
</dbReference>
<evidence type="ECO:0000313" key="4">
    <source>
        <dbReference type="Proteomes" id="UP000471633"/>
    </source>
</evidence>
<dbReference type="SMART" id="SM00327">
    <property type="entry name" value="VWA"/>
    <property type="match status" value="1"/>
</dbReference>
<dbReference type="PANTHER" id="PTHR45737:SF6">
    <property type="entry name" value="VON WILLEBRAND FACTOR A DOMAIN-CONTAINING PROTEIN 5A"/>
    <property type="match status" value="1"/>
</dbReference>
<proteinExistence type="predicted"/>
<dbReference type="PROSITE" id="PS50234">
    <property type="entry name" value="VWFA"/>
    <property type="match status" value="1"/>
</dbReference>
<dbReference type="SUPFAM" id="SSF53300">
    <property type="entry name" value="vWA-like"/>
    <property type="match status" value="1"/>
</dbReference>
<dbReference type="GeneID" id="24597850"/>
<evidence type="ECO:0000259" key="2">
    <source>
        <dbReference type="PROSITE" id="PS51468"/>
    </source>
</evidence>
<sequence length="837" mass="93281">MNFGWNISGYKYLGLVCEGSCTNVPLKSVQIKCRVVNMLSDVKVEFLYENSLQEALEASFVFPLNNVAVYHFEAQIGDKKIVSVCRPRAEAKETYDSAVEEGHTAILAEQDEHCADLFKMNIGNIPPNGKVAIVLQYVGLIEGKNMKTDTSKFSHSEIILTLPSVINPRYYPKEKKNSDEFEQFTELVLVNSVPYTITFESELWMPSKILDVKSTHDSFTWNCTNNSNHGLVKLSSEFIPDHDLQMVLSLSDPLTSLASLEYGDPNQSSILAMNCLMVQLLPDIPNVVSSKDMRYEFVFLIDRSGSMEGDNISYAKTSLLLFLKSLPMSCRFQIIGFGSDFAALFSEPTDYSEGSLNTAMNYQKDLNADMGGTEAYNALKSALHSTPSGEGWFKQIIFLTDGDVGNADEVIGLVRMNVDKARVFTIGLGQGVSTALIGGVARAGNGTAEFVRDPSQLQSAVMRTLSAALQPRADNIEMDWKLVEKFHDGKEKPIEVVVVPKQIAPIFPDRFSTYFGFFKSDKSSTIQGQVNFNCSVLGEKKSFILSISNEILFNDKLNCSGSLPIHRLAGNMRMNELIDEYHSIQLNEMNEKNETELKSIRQQVEDLSCQLNILSKFTSLVAVDPTKLDVDPKERVKVTVPLMSRRFAAALMSMPTGSICYDTFDGNFEGAVGCCVTSKCAFNGSLGFDTDMCAEDFEGAVGCCDQFQEVQPVKVMEKHIRLAELQSFSGFWKLNSDLSECFEIPLDNLTEFLKQTEKSLSLSDVTWGTALVIAYLELCMPEKENEWRLIVDKARYWLNTQGQISQKDSKNPSESCDELIEKARQVLTKLLKSTASK</sequence>
<evidence type="ECO:0000313" key="3">
    <source>
        <dbReference type="EMBL" id="KAH9594838.1"/>
    </source>
</evidence>
<dbReference type="PANTHER" id="PTHR45737">
    <property type="entry name" value="VON WILLEBRAND FACTOR A DOMAIN-CONTAINING PROTEIN 5A"/>
    <property type="match status" value="1"/>
</dbReference>